<comment type="caution">
    <text evidence="4">The sequence shown here is derived from an EMBL/GenBank/DDBJ whole genome shotgun (WGS) entry which is preliminary data.</text>
</comment>
<sequence>MATATRLRVLACRSAALVLLAGAAIGWAPPAGTAAVISTDSIGTDAPVQLDRVGQITDKVGALGDRRDQVTTALNQLDAQHGVQLFVVYVRDFSGKAPVDWANETATKNGLGLHDVLLAVATHARQYGYSTDTDSGVSPAQLASVAGTAIEPALRQNDWAGAAIGAADGIGAVVTGRPVPAVAITPGHPDPGASSSSDSGAWVAGTVVVVGAGAVGLFAYSRSRRRQAASGTGSGPGRTVNQVPLKDLDASAKHALVATDDAVRTSEEELGFASAEFGDEAAAPFAAALAEAKDELTAAFRVRQALDDEIPEDEPAQRRMLAEIIERCQRANGRLDAEAKAFDRLRALVEHAPTALAAATQAAAAQAARVTAATALLQRLRADFADSAAAPIAEHPQQIADRLAFAGDSLDGARAALDGGDRRRSAVLIRGAEAGIDQAGQLLDAIDRRSAELDSAAAKLPAALAEMDSDLADAHGLSASQGAAATSADLAGRAARARQVVATLRQEMSGRYDPLDALRRAEEADALLDEALDAVREREQNDRRARSLLEQATLTARSEIAAAEDFIATRRGAVGSQARTRLAEAKRLLQQSAAAAGGDPSQALALAQQADGRARQAMAAAQGDADSYRSPYGGQSGSMGGAVLGGIILGDLLGGGRGRGGGRGGGWPSGGGGFGGAGPGSFGGGGTRGRLGGGGRF</sequence>
<dbReference type="Gene3D" id="3.10.310.50">
    <property type="match status" value="1"/>
</dbReference>
<reference evidence="4 5" key="1">
    <citation type="submission" date="2020-02" db="EMBL/GenBank/DDBJ databases">
        <title>Acidophilic actinobacteria isolated from forest soil.</title>
        <authorList>
            <person name="Golinska P."/>
        </authorList>
    </citation>
    <scope>NUCLEOTIDE SEQUENCE [LARGE SCALE GENOMIC DNA]</scope>
    <source>
        <strain evidence="4 5">NL8</strain>
    </source>
</reference>
<gene>
    <name evidence="4" type="ORF">KGQ19_41395</name>
</gene>
<feature type="region of interest" description="Disordered" evidence="1">
    <location>
        <begin position="659"/>
        <end position="697"/>
    </location>
</feature>
<name>A0ABS5L517_9ACTN</name>
<proteinExistence type="predicted"/>
<feature type="chain" id="PRO_5046229017" evidence="2">
    <location>
        <begin position="35"/>
        <end position="697"/>
    </location>
</feature>
<evidence type="ECO:0000256" key="1">
    <source>
        <dbReference type="SAM" id="MobiDB-lite"/>
    </source>
</evidence>
<dbReference type="RefSeq" id="WP_212019762.1">
    <property type="nucleotide sequence ID" value="NZ_JAAFYZ010000247.1"/>
</dbReference>
<dbReference type="InterPro" id="IPR007621">
    <property type="entry name" value="TPM_dom"/>
</dbReference>
<keyword evidence="2" id="KW-0732">Signal</keyword>
<dbReference type="Pfam" id="PF04536">
    <property type="entry name" value="TPM_phosphatase"/>
    <property type="match status" value="1"/>
</dbReference>
<dbReference type="EMBL" id="JAAFYZ010000247">
    <property type="protein sequence ID" value="MBS2553330.1"/>
    <property type="molecule type" value="Genomic_DNA"/>
</dbReference>
<protein>
    <submittedName>
        <fullName evidence="4">TPM domain-containing protein</fullName>
    </submittedName>
</protein>
<evidence type="ECO:0000313" key="5">
    <source>
        <dbReference type="Proteomes" id="UP000730482"/>
    </source>
</evidence>
<evidence type="ECO:0000256" key="2">
    <source>
        <dbReference type="SAM" id="SignalP"/>
    </source>
</evidence>
<dbReference type="Proteomes" id="UP000730482">
    <property type="component" value="Unassembled WGS sequence"/>
</dbReference>
<evidence type="ECO:0000313" key="4">
    <source>
        <dbReference type="EMBL" id="MBS2553330.1"/>
    </source>
</evidence>
<evidence type="ECO:0000259" key="3">
    <source>
        <dbReference type="Pfam" id="PF04536"/>
    </source>
</evidence>
<keyword evidence="5" id="KW-1185">Reference proteome</keyword>
<organism evidence="4 5">
    <name type="scientific">Catenulispora pinistramenti</name>
    <dbReference type="NCBI Taxonomy" id="2705254"/>
    <lineage>
        <taxon>Bacteria</taxon>
        <taxon>Bacillati</taxon>
        <taxon>Actinomycetota</taxon>
        <taxon>Actinomycetes</taxon>
        <taxon>Catenulisporales</taxon>
        <taxon>Catenulisporaceae</taxon>
        <taxon>Catenulispora</taxon>
    </lineage>
</organism>
<accession>A0ABS5L517</accession>
<feature type="domain" description="TPM" evidence="3">
    <location>
        <begin position="57"/>
        <end position="172"/>
    </location>
</feature>
<feature type="signal peptide" evidence="2">
    <location>
        <begin position="1"/>
        <end position="34"/>
    </location>
</feature>